<reference evidence="10" key="1">
    <citation type="submission" date="2017-09" db="EMBL/GenBank/DDBJ databases">
        <title>Depth-based differentiation of microbial function through sediment-hosted aquifers and enrichment of novel symbionts in the deep terrestrial subsurface.</title>
        <authorList>
            <person name="Probst A.J."/>
            <person name="Ladd B."/>
            <person name="Jarett J.K."/>
            <person name="Geller-Mcgrath D.E."/>
            <person name="Sieber C.M.K."/>
            <person name="Emerson J.B."/>
            <person name="Anantharaman K."/>
            <person name="Thomas B.C."/>
            <person name="Malmstrom R."/>
            <person name="Stieglmeier M."/>
            <person name="Klingl A."/>
            <person name="Woyke T."/>
            <person name="Ryan C.M."/>
            <person name="Banfield J.F."/>
        </authorList>
    </citation>
    <scope>NUCLEOTIDE SEQUENCE [LARGE SCALE GENOMIC DNA]</scope>
</reference>
<dbReference type="Proteomes" id="UP000229307">
    <property type="component" value="Unassembled WGS sequence"/>
</dbReference>
<comment type="catalytic activity">
    <reaction evidence="1 8">
        <text>L-glutamate = D-glutamate</text>
        <dbReference type="Rhea" id="RHEA:12813"/>
        <dbReference type="ChEBI" id="CHEBI:29985"/>
        <dbReference type="ChEBI" id="CHEBI:29986"/>
        <dbReference type="EC" id="5.1.1.3"/>
    </reaction>
</comment>
<comment type="function">
    <text evidence="8">Provides the (R)-glutamate required for cell wall biosynthesis.</text>
</comment>
<dbReference type="GO" id="GO:0008360">
    <property type="term" value="P:regulation of cell shape"/>
    <property type="evidence" value="ECO:0007669"/>
    <property type="project" value="UniProtKB-KW"/>
</dbReference>
<dbReference type="Pfam" id="PF01177">
    <property type="entry name" value="Asp_Glu_race"/>
    <property type="match status" value="1"/>
</dbReference>
<dbReference type="InterPro" id="IPR018187">
    <property type="entry name" value="Asp/Glu_racemase_AS_1"/>
</dbReference>
<dbReference type="PROSITE" id="PS00924">
    <property type="entry name" value="ASP_GLU_RACEMASE_2"/>
    <property type="match status" value="1"/>
</dbReference>
<dbReference type="SUPFAM" id="SSF53681">
    <property type="entry name" value="Aspartate/glutamate racemase"/>
    <property type="match status" value="2"/>
</dbReference>
<comment type="caution">
    <text evidence="9">The sequence shown here is derived from an EMBL/GenBank/DDBJ whole genome shotgun (WGS) entry which is preliminary data.</text>
</comment>
<dbReference type="EMBL" id="PFMR01000069">
    <property type="protein sequence ID" value="PIZ17899.1"/>
    <property type="molecule type" value="Genomic_DNA"/>
</dbReference>
<feature type="binding site" evidence="8">
    <location>
        <begin position="74"/>
        <end position="75"/>
    </location>
    <ligand>
        <name>substrate</name>
    </ligand>
</feature>
<keyword evidence="3 8" id="KW-0133">Cell shape</keyword>
<dbReference type="FunFam" id="3.40.50.1860:FF:000002">
    <property type="entry name" value="Glutamate racemase"/>
    <property type="match status" value="1"/>
</dbReference>
<feature type="binding site" evidence="8">
    <location>
        <begin position="10"/>
        <end position="11"/>
    </location>
    <ligand>
        <name>substrate</name>
    </ligand>
</feature>
<evidence type="ECO:0000256" key="4">
    <source>
        <dbReference type="ARBA" id="ARBA00022984"/>
    </source>
</evidence>
<evidence type="ECO:0000256" key="7">
    <source>
        <dbReference type="ARBA" id="ARBA00070053"/>
    </source>
</evidence>
<dbReference type="AlphaFoldDB" id="A0A2M7SEH8"/>
<feature type="binding site" evidence="8">
    <location>
        <begin position="186"/>
        <end position="187"/>
    </location>
    <ligand>
        <name>substrate</name>
    </ligand>
</feature>
<organism evidence="9 10">
    <name type="scientific">Candidatus Desantisbacteria bacterium CG_4_10_14_0_8_um_filter_48_22</name>
    <dbReference type="NCBI Taxonomy" id="1974543"/>
    <lineage>
        <taxon>Bacteria</taxon>
        <taxon>Candidatus Desantisiibacteriota</taxon>
    </lineage>
</organism>
<dbReference type="InterPro" id="IPR015942">
    <property type="entry name" value="Asp/Glu/hydantoin_racemase"/>
</dbReference>
<protein>
    <recommendedName>
        <fullName evidence="7 8">Glutamate racemase</fullName>
        <ecNumber evidence="2 8">5.1.1.3</ecNumber>
    </recommendedName>
</protein>
<evidence type="ECO:0000256" key="8">
    <source>
        <dbReference type="HAMAP-Rule" id="MF_00258"/>
    </source>
</evidence>
<name>A0A2M7SEH8_9BACT</name>
<dbReference type="GO" id="GO:0071555">
    <property type="term" value="P:cell wall organization"/>
    <property type="evidence" value="ECO:0007669"/>
    <property type="project" value="UniProtKB-KW"/>
</dbReference>
<feature type="active site" description="Proton donor/acceptor" evidence="8">
    <location>
        <position position="185"/>
    </location>
</feature>
<dbReference type="InterPro" id="IPR001920">
    <property type="entry name" value="Asp/Glu_race"/>
</dbReference>
<feature type="binding site" evidence="8">
    <location>
        <begin position="42"/>
        <end position="43"/>
    </location>
    <ligand>
        <name>substrate</name>
    </ligand>
</feature>
<dbReference type="PROSITE" id="PS00923">
    <property type="entry name" value="ASP_GLU_RACEMASE_1"/>
    <property type="match status" value="1"/>
</dbReference>
<dbReference type="InterPro" id="IPR004391">
    <property type="entry name" value="Glu_race"/>
</dbReference>
<dbReference type="GO" id="GO:0008881">
    <property type="term" value="F:glutamate racemase activity"/>
    <property type="evidence" value="ECO:0007669"/>
    <property type="project" value="UniProtKB-UniRule"/>
</dbReference>
<evidence type="ECO:0000256" key="3">
    <source>
        <dbReference type="ARBA" id="ARBA00022960"/>
    </source>
</evidence>
<dbReference type="EC" id="5.1.1.3" evidence="2 8"/>
<feature type="active site" description="Proton donor/acceptor" evidence="8">
    <location>
        <position position="73"/>
    </location>
</feature>
<dbReference type="HAMAP" id="MF_00258">
    <property type="entry name" value="Glu_racemase"/>
    <property type="match status" value="1"/>
</dbReference>
<sequence>MDERPVGIFDSGIGGLTVAREVFNHLPHENVVYFGDTARVPYGTKSADTIRKFCKGNIKFLLTHGVKLVIVACNTASATAMGFLREKFPSVPIIDVIAPAARLAVLCTKNRKIGVIGTESTVSSGSYEREIKNSGPDIKVFPESCPLFVPLVEEGWFNRKETVSIAGEYLKDLKKEKIDTLILGCTHYPLLRETIKKIMGSGVSIVDSGGVASECADVLRERGLANEGKGKGWHKFFVSDNPEKFKKIGGAFLGHQVDSVEKIDIEEYS</sequence>
<keyword evidence="5 8" id="KW-0413">Isomerase</keyword>
<evidence type="ECO:0000313" key="10">
    <source>
        <dbReference type="Proteomes" id="UP000229307"/>
    </source>
</evidence>
<accession>A0A2M7SEH8</accession>
<comment type="similarity">
    <text evidence="8">Belongs to the aspartate/glutamate racemases family.</text>
</comment>
<evidence type="ECO:0000313" key="9">
    <source>
        <dbReference type="EMBL" id="PIZ17899.1"/>
    </source>
</evidence>
<evidence type="ECO:0000256" key="6">
    <source>
        <dbReference type="ARBA" id="ARBA00023316"/>
    </source>
</evidence>
<gene>
    <name evidence="8" type="primary">murI</name>
    <name evidence="9" type="ORF">COY52_02225</name>
</gene>
<dbReference type="PANTHER" id="PTHR21198:SF2">
    <property type="entry name" value="GLUTAMATE RACEMASE"/>
    <property type="match status" value="1"/>
</dbReference>
<proteinExistence type="inferred from homology"/>
<keyword evidence="6 8" id="KW-0961">Cell wall biogenesis/degradation</keyword>
<dbReference type="NCBIfam" id="TIGR00067">
    <property type="entry name" value="glut_race"/>
    <property type="match status" value="1"/>
</dbReference>
<evidence type="ECO:0000256" key="2">
    <source>
        <dbReference type="ARBA" id="ARBA00013090"/>
    </source>
</evidence>
<dbReference type="PANTHER" id="PTHR21198">
    <property type="entry name" value="GLUTAMATE RACEMASE"/>
    <property type="match status" value="1"/>
</dbReference>
<comment type="pathway">
    <text evidence="8">Cell wall biogenesis; peptidoglycan biosynthesis.</text>
</comment>
<dbReference type="InterPro" id="IPR033134">
    <property type="entry name" value="Asp/Glu_racemase_AS_2"/>
</dbReference>
<dbReference type="UniPathway" id="UPA00219"/>
<keyword evidence="4 8" id="KW-0573">Peptidoglycan synthesis</keyword>
<evidence type="ECO:0000256" key="1">
    <source>
        <dbReference type="ARBA" id="ARBA00001602"/>
    </source>
</evidence>
<evidence type="ECO:0000256" key="5">
    <source>
        <dbReference type="ARBA" id="ARBA00023235"/>
    </source>
</evidence>
<dbReference type="Gene3D" id="3.40.50.1860">
    <property type="match status" value="2"/>
</dbReference>
<dbReference type="GO" id="GO:0009252">
    <property type="term" value="P:peptidoglycan biosynthetic process"/>
    <property type="evidence" value="ECO:0007669"/>
    <property type="project" value="UniProtKB-UniRule"/>
</dbReference>